<dbReference type="Proteomes" id="UP000746471">
    <property type="component" value="Unassembled WGS sequence"/>
</dbReference>
<name>A0ABS5PTN7_9FIRM</name>
<evidence type="ECO:0000313" key="10">
    <source>
        <dbReference type="EMBL" id="MBS7527721.1"/>
    </source>
</evidence>
<dbReference type="CDD" id="cd01335">
    <property type="entry name" value="Radical_SAM"/>
    <property type="match status" value="1"/>
</dbReference>
<organism evidence="10 11">
    <name type="scientific">Fusibacter paucivorans</name>
    <dbReference type="NCBI Taxonomy" id="76009"/>
    <lineage>
        <taxon>Bacteria</taxon>
        <taxon>Bacillati</taxon>
        <taxon>Bacillota</taxon>
        <taxon>Clostridia</taxon>
        <taxon>Eubacteriales</taxon>
        <taxon>Eubacteriales Family XII. Incertae Sedis</taxon>
        <taxon>Fusibacter</taxon>
    </lineage>
</organism>
<evidence type="ECO:0000256" key="5">
    <source>
        <dbReference type="ARBA" id="ARBA00022723"/>
    </source>
</evidence>
<dbReference type="InterPro" id="IPR007197">
    <property type="entry name" value="rSAM"/>
</dbReference>
<comment type="cofactor">
    <cofactor evidence="1">
        <name>[4Fe-4S] cluster</name>
        <dbReference type="ChEBI" id="CHEBI:49883"/>
    </cofactor>
</comment>
<evidence type="ECO:0000256" key="8">
    <source>
        <dbReference type="ARBA" id="ARBA00023014"/>
    </source>
</evidence>
<dbReference type="InterPro" id="IPR001989">
    <property type="entry name" value="Radical_activat_CS"/>
</dbReference>
<dbReference type="PANTHER" id="PTHR30352:SF13">
    <property type="entry name" value="GLYCYL-RADICAL ENZYME ACTIVATING ENZYME YJJW-RELATED"/>
    <property type="match status" value="1"/>
</dbReference>
<evidence type="ECO:0000259" key="9">
    <source>
        <dbReference type="PROSITE" id="PS51918"/>
    </source>
</evidence>
<evidence type="ECO:0000256" key="4">
    <source>
        <dbReference type="ARBA" id="ARBA00022691"/>
    </source>
</evidence>
<feature type="domain" description="Radical SAM core" evidence="9">
    <location>
        <begin position="14"/>
        <end position="227"/>
    </location>
</feature>
<proteinExistence type="inferred from homology"/>
<dbReference type="RefSeq" id="WP_213237581.1">
    <property type="nucleotide sequence ID" value="NZ_JAHBCL010000024.1"/>
</dbReference>
<dbReference type="Gene3D" id="3.20.20.70">
    <property type="entry name" value="Aldolase class I"/>
    <property type="match status" value="1"/>
</dbReference>
<comment type="similarity">
    <text evidence="2">Belongs to the organic radical-activating enzymes family.</text>
</comment>
<evidence type="ECO:0000256" key="1">
    <source>
        <dbReference type="ARBA" id="ARBA00001966"/>
    </source>
</evidence>
<keyword evidence="3" id="KW-0004">4Fe-4S</keyword>
<evidence type="ECO:0000256" key="7">
    <source>
        <dbReference type="ARBA" id="ARBA00023004"/>
    </source>
</evidence>
<comment type="caution">
    <text evidence="10">The sequence shown here is derived from an EMBL/GenBank/DDBJ whole genome shotgun (WGS) entry which is preliminary data.</text>
</comment>
<keyword evidence="4" id="KW-0949">S-adenosyl-L-methionine</keyword>
<protein>
    <submittedName>
        <fullName evidence="10">Radical SAM protein</fullName>
    </submittedName>
</protein>
<dbReference type="Pfam" id="PF04055">
    <property type="entry name" value="Radical_SAM"/>
    <property type="match status" value="1"/>
</dbReference>
<dbReference type="InterPro" id="IPR058240">
    <property type="entry name" value="rSAM_sf"/>
</dbReference>
<sequence>MIGYVRNIITHSAVDGPGNRLVIFLQGCNFNCRYCHNPETIPRDWENSAFEMDVSAVVNTVERYIDYLSGVTFSGGECTLQSAFLLACCRALKERGVHILIDSNGSASEDVLTSLAAYADGFMIDLKSFSGHLHKVLTDAGNARVLANILALAQCGKLYEVRMVVVPGFADTRESIAWLADQHLLHIPLKLIKYRAHGVTDRAKALVPPTDNEMQDLKAYAEKLGFHKITVV</sequence>
<evidence type="ECO:0000256" key="6">
    <source>
        <dbReference type="ARBA" id="ARBA00023002"/>
    </source>
</evidence>
<evidence type="ECO:0000256" key="2">
    <source>
        <dbReference type="ARBA" id="ARBA00009777"/>
    </source>
</evidence>
<dbReference type="InterPro" id="IPR034457">
    <property type="entry name" value="Organic_radical-activating"/>
</dbReference>
<dbReference type="InterPro" id="IPR013785">
    <property type="entry name" value="Aldolase_TIM"/>
</dbReference>
<keyword evidence="7" id="KW-0408">Iron</keyword>
<dbReference type="SFLD" id="SFLDG01066">
    <property type="entry name" value="organic_radical-activating_enz"/>
    <property type="match status" value="1"/>
</dbReference>
<dbReference type="PROSITE" id="PS01087">
    <property type="entry name" value="RADICAL_ACTIVATING"/>
    <property type="match status" value="1"/>
</dbReference>
<keyword evidence="5" id="KW-0479">Metal-binding</keyword>
<evidence type="ECO:0000313" key="11">
    <source>
        <dbReference type="Proteomes" id="UP000746471"/>
    </source>
</evidence>
<dbReference type="PROSITE" id="PS51918">
    <property type="entry name" value="RADICAL_SAM"/>
    <property type="match status" value="1"/>
</dbReference>
<accession>A0ABS5PTN7</accession>
<dbReference type="SMART" id="SM00729">
    <property type="entry name" value="Elp3"/>
    <property type="match status" value="1"/>
</dbReference>
<dbReference type="PANTHER" id="PTHR30352">
    <property type="entry name" value="PYRUVATE FORMATE-LYASE-ACTIVATING ENZYME"/>
    <property type="match status" value="1"/>
</dbReference>
<keyword evidence="11" id="KW-1185">Reference proteome</keyword>
<dbReference type="SFLD" id="SFLDS00029">
    <property type="entry name" value="Radical_SAM"/>
    <property type="match status" value="1"/>
</dbReference>
<dbReference type="InterPro" id="IPR006638">
    <property type="entry name" value="Elp3/MiaA/NifB-like_rSAM"/>
</dbReference>
<keyword evidence="6" id="KW-0560">Oxidoreductase</keyword>
<dbReference type="SUPFAM" id="SSF102114">
    <property type="entry name" value="Radical SAM enzymes"/>
    <property type="match status" value="1"/>
</dbReference>
<keyword evidence="8" id="KW-0411">Iron-sulfur</keyword>
<reference evidence="10 11" key="1">
    <citation type="submission" date="2021-05" db="EMBL/GenBank/DDBJ databases">
        <title>Fusibacter ferrireducens sp. nov., an anaerobic, sulfur- and Fe-reducing bacterium isolated from the mangrove sediment.</title>
        <authorList>
            <person name="Qiu D."/>
        </authorList>
    </citation>
    <scope>NUCLEOTIDE SEQUENCE [LARGE SCALE GENOMIC DNA]</scope>
    <source>
        <strain evidence="10 11">DSM 12116</strain>
    </source>
</reference>
<evidence type="ECO:0000256" key="3">
    <source>
        <dbReference type="ARBA" id="ARBA00022485"/>
    </source>
</evidence>
<dbReference type="EMBL" id="JAHBCL010000024">
    <property type="protein sequence ID" value="MBS7527721.1"/>
    <property type="molecule type" value="Genomic_DNA"/>
</dbReference>
<gene>
    <name evidence="10" type="ORF">KHM83_13635</name>
</gene>